<dbReference type="InterPro" id="IPR050250">
    <property type="entry name" value="Macrolide_Exporter_MacB"/>
</dbReference>
<dbReference type="PANTHER" id="PTHR30572">
    <property type="entry name" value="MEMBRANE COMPONENT OF TRANSPORTER-RELATED"/>
    <property type="match status" value="1"/>
</dbReference>
<dbReference type="Pfam" id="PF02687">
    <property type="entry name" value="FtsX"/>
    <property type="match status" value="2"/>
</dbReference>
<feature type="transmembrane region" description="Helical" evidence="7">
    <location>
        <begin position="240"/>
        <end position="268"/>
    </location>
</feature>
<evidence type="ECO:0000256" key="2">
    <source>
        <dbReference type="ARBA" id="ARBA00022475"/>
    </source>
</evidence>
<dbReference type="Pfam" id="PF12704">
    <property type="entry name" value="MacB_PCD"/>
    <property type="match status" value="1"/>
</dbReference>
<keyword evidence="11" id="KW-1185">Reference proteome</keyword>
<feature type="transmembrane region" description="Helical" evidence="7">
    <location>
        <begin position="334"/>
        <end position="354"/>
    </location>
</feature>
<evidence type="ECO:0000256" key="6">
    <source>
        <dbReference type="ARBA" id="ARBA00038076"/>
    </source>
</evidence>
<evidence type="ECO:0000256" key="4">
    <source>
        <dbReference type="ARBA" id="ARBA00022989"/>
    </source>
</evidence>
<dbReference type="RefSeq" id="WP_381444521.1">
    <property type="nucleotide sequence ID" value="NZ_JBHSNP010000024.1"/>
</dbReference>
<comment type="caution">
    <text evidence="10">The sequence shown here is derived from an EMBL/GenBank/DDBJ whole genome shotgun (WGS) entry which is preliminary data.</text>
</comment>
<feature type="domain" description="ABC3 transporter permease C-terminal" evidence="8">
    <location>
        <begin position="701"/>
        <end position="804"/>
    </location>
</feature>
<feature type="transmembrane region" description="Helical" evidence="7">
    <location>
        <begin position="744"/>
        <end position="767"/>
    </location>
</feature>
<comment type="similarity">
    <text evidence="6">Belongs to the ABC-4 integral membrane protein family.</text>
</comment>
<keyword evidence="2" id="KW-1003">Cell membrane</keyword>
<organism evidence="10 11">
    <name type="scientific">Sporosarcina koreensis</name>
    <dbReference type="NCBI Taxonomy" id="334735"/>
    <lineage>
        <taxon>Bacteria</taxon>
        <taxon>Bacillati</taxon>
        <taxon>Bacillota</taxon>
        <taxon>Bacilli</taxon>
        <taxon>Bacillales</taxon>
        <taxon>Caryophanaceae</taxon>
        <taxon>Sporosarcina</taxon>
    </lineage>
</organism>
<accession>A0ABW0TZ90</accession>
<feature type="transmembrane region" description="Helical" evidence="7">
    <location>
        <begin position="470"/>
        <end position="488"/>
    </location>
</feature>
<evidence type="ECO:0000313" key="11">
    <source>
        <dbReference type="Proteomes" id="UP001596071"/>
    </source>
</evidence>
<evidence type="ECO:0000259" key="8">
    <source>
        <dbReference type="Pfam" id="PF02687"/>
    </source>
</evidence>
<feature type="transmembrane region" description="Helical" evidence="7">
    <location>
        <begin position="385"/>
        <end position="404"/>
    </location>
</feature>
<dbReference type="Proteomes" id="UP001596071">
    <property type="component" value="Unassembled WGS sequence"/>
</dbReference>
<comment type="subcellular location">
    <subcellularLocation>
        <location evidence="1">Cell membrane</location>
        <topology evidence="1">Multi-pass membrane protein</topology>
    </subcellularLocation>
</comment>
<evidence type="ECO:0000256" key="5">
    <source>
        <dbReference type="ARBA" id="ARBA00023136"/>
    </source>
</evidence>
<feature type="transmembrane region" description="Helical" evidence="7">
    <location>
        <begin position="787"/>
        <end position="809"/>
    </location>
</feature>
<dbReference type="PANTHER" id="PTHR30572:SF4">
    <property type="entry name" value="ABC TRANSPORTER PERMEASE YTRF"/>
    <property type="match status" value="1"/>
</dbReference>
<feature type="transmembrane region" description="Helical" evidence="7">
    <location>
        <begin position="416"/>
        <end position="442"/>
    </location>
</feature>
<evidence type="ECO:0000313" key="10">
    <source>
        <dbReference type="EMBL" id="MFC5603663.1"/>
    </source>
</evidence>
<feature type="transmembrane region" description="Helical" evidence="7">
    <location>
        <begin position="295"/>
        <end position="314"/>
    </location>
</feature>
<keyword evidence="3 7" id="KW-0812">Transmembrane</keyword>
<sequence length="820" mass="92706">MFYLQSIAFKLFRAAKTQVLTSISIITVSICLIMTMGVYIWNAKAQMESEIYHLFGNADMTVGYNPEQQKWITSEQLNSIAAMEGVSEVSPVLLTATNVENVLPTVYTIGVNNDALVKSRYHFEENLGENEVIVSQKIASLFDKSIGDTIEIESEPYMIKEILTPLPGASDVKIVILSNTAVRQSLHFTKDDAVGLFTLIKLKDNATPALIAKKLTELDETLRIDITNEYDFVKANFQSLAIFMIVLSVFVLIITTVLLTSTFQLVLYKVREQLMVLRALGATQKQVGKIVQIQLLTIITSGVIFGTVCSLIVIKQWLPRLIETIQLPEARTDFPLWLAISISAITFIILQGIMQWQVKKSMRLLPLQIAADNHEAFPRMTKTKLYGAGLVTAVSLISFFSAAFEQNDSQRALQTVIGSLLLCVVILYIMPYLFSLLLKFILQPIRSLFGKEAYLACQQLMSQVRKNMPIVLSIIGLMVILIFGTSLFKTVQENEKAYIEFLYETPVVIHNDLQDPTLTEDIVRDIEALSTVEYAYAKSDYPIVDFYLDDKWQSANYTAIDMKKFVEIGKLSELRGEVESGVIVSTQFAKEHELTVGDWLNTGKFNFELQYTEEVEPVQVISITDQYGKTPILFDWSSPFVRNSHVIVNEIMVETSDIKQTMMDLQFLHERWPALTFSDYETFMEENNRMFYQRWSLFVGIMVILIAATCLGVIQTMLHTIYGKRNDYAIQRLVGLTPNGLVKLILTQVLSFVLFGLTIGTMIGYVLTQLLASIDADAVVVFDHTTLLFVIGFFLFLTYITFSIQGYFISRKTLTAELID</sequence>
<proteinExistence type="inferred from homology"/>
<evidence type="ECO:0000256" key="1">
    <source>
        <dbReference type="ARBA" id="ARBA00004651"/>
    </source>
</evidence>
<dbReference type="EMBL" id="JBHSNP010000024">
    <property type="protein sequence ID" value="MFC5603663.1"/>
    <property type="molecule type" value="Genomic_DNA"/>
</dbReference>
<keyword evidence="5 7" id="KW-0472">Membrane</keyword>
<protein>
    <submittedName>
        <fullName evidence="10">ABC transporter permease</fullName>
    </submittedName>
</protein>
<evidence type="ECO:0000259" key="9">
    <source>
        <dbReference type="Pfam" id="PF12704"/>
    </source>
</evidence>
<feature type="transmembrane region" description="Helical" evidence="7">
    <location>
        <begin position="695"/>
        <end position="723"/>
    </location>
</feature>
<evidence type="ECO:0000256" key="7">
    <source>
        <dbReference type="SAM" id="Phobius"/>
    </source>
</evidence>
<feature type="domain" description="MacB-like periplasmic core" evidence="9">
    <location>
        <begin position="22"/>
        <end position="217"/>
    </location>
</feature>
<gene>
    <name evidence="10" type="ORF">ACFPTP_10580</name>
</gene>
<feature type="domain" description="ABC3 transporter permease C-terminal" evidence="8">
    <location>
        <begin position="245"/>
        <end position="350"/>
    </location>
</feature>
<evidence type="ECO:0000256" key="3">
    <source>
        <dbReference type="ARBA" id="ARBA00022692"/>
    </source>
</evidence>
<name>A0ABW0TZ90_9BACL</name>
<dbReference type="InterPro" id="IPR025857">
    <property type="entry name" value="MacB_PCD"/>
</dbReference>
<reference evidence="11" key="1">
    <citation type="journal article" date="2019" name="Int. J. Syst. Evol. Microbiol.">
        <title>The Global Catalogue of Microorganisms (GCM) 10K type strain sequencing project: providing services to taxonomists for standard genome sequencing and annotation.</title>
        <authorList>
            <consortium name="The Broad Institute Genomics Platform"/>
            <consortium name="The Broad Institute Genome Sequencing Center for Infectious Disease"/>
            <person name="Wu L."/>
            <person name="Ma J."/>
        </authorList>
    </citation>
    <scope>NUCLEOTIDE SEQUENCE [LARGE SCALE GENOMIC DNA]</scope>
    <source>
        <strain evidence="11">KACC 11299</strain>
    </source>
</reference>
<keyword evidence="4 7" id="KW-1133">Transmembrane helix</keyword>
<dbReference type="InterPro" id="IPR003838">
    <property type="entry name" value="ABC3_permease_C"/>
</dbReference>
<feature type="transmembrane region" description="Helical" evidence="7">
    <location>
        <begin position="20"/>
        <end position="41"/>
    </location>
</feature>